<organism evidence="1 2">
    <name type="scientific">Candidatus Tanganyikabacteria bacterium</name>
    <dbReference type="NCBI Taxonomy" id="2961651"/>
    <lineage>
        <taxon>Bacteria</taxon>
        <taxon>Bacillati</taxon>
        <taxon>Candidatus Sericytochromatia</taxon>
        <taxon>Candidatus Tanganyikabacteria</taxon>
    </lineage>
</organism>
<proteinExistence type="predicted"/>
<dbReference type="Proteomes" id="UP000703893">
    <property type="component" value="Unassembled WGS sequence"/>
</dbReference>
<gene>
    <name evidence="1" type="ORF">FJZ00_05140</name>
</gene>
<evidence type="ECO:0000313" key="2">
    <source>
        <dbReference type="Proteomes" id="UP000703893"/>
    </source>
</evidence>
<name>A0A937X3B8_9BACT</name>
<protein>
    <submittedName>
        <fullName evidence="1">Uncharacterized protein</fullName>
    </submittedName>
</protein>
<evidence type="ECO:0000313" key="1">
    <source>
        <dbReference type="EMBL" id="MBM3274513.1"/>
    </source>
</evidence>
<reference evidence="1 2" key="1">
    <citation type="submission" date="2019-03" db="EMBL/GenBank/DDBJ databases">
        <title>Lake Tanganyika Metagenome-Assembled Genomes (MAGs).</title>
        <authorList>
            <person name="Tran P."/>
        </authorList>
    </citation>
    <scope>NUCLEOTIDE SEQUENCE [LARGE SCALE GENOMIC DNA]</scope>
    <source>
        <strain evidence="1">K_DeepCast_65m_m2_236</strain>
    </source>
</reference>
<dbReference type="AlphaFoldDB" id="A0A937X3B8"/>
<accession>A0A937X3B8</accession>
<dbReference type="EMBL" id="VGJX01000239">
    <property type="protein sequence ID" value="MBM3274513.1"/>
    <property type="molecule type" value="Genomic_DNA"/>
</dbReference>
<sequence length="159" mass="18480">MDRPSTPVGGARGRAEDPRGILIQFDAFCARLPAGTRAIARTTYYRLRASGELDFRKVRSLEELLFKLQLTVRRDLVDSEQRWREIMDEFEKAYRAWKQEFKAEVAIRTRNGELRVAEESRCAETRHLRSLEERTRRGIVDPATITGWGRERYGGYAAE</sequence>
<comment type="caution">
    <text evidence="1">The sequence shown here is derived from an EMBL/GenBank/DDBJ whole genome shotgun (WGS) entry which is preliminary data.</text>
</comment>